<evidence type="ECO:0000256" key="4">
    <source>
        <dbReference type="ARBA" id="ARBA00023027"/>
    </source>
</evidence>
<keyword evidence="6" id="KW-0963">Cytoplasm</keyword>
<comment type="subcellular location">
    <subcellularLocation>
        <location evidence="6">Cytoplasm</location>
    </subcellularLocation>
</comment>
<sequence>MPSARAVARAAVVLHGRPEQIGAGLARLESAARDASVELVVLSADDPAPGVDVAIVLGGDGTMLRALQKFLGTGVPVIGVNFGRVGFLSSIPSEELEAGVARVFAGATEVVELATLDVEIGGRRFTAVNDAVITSAELGRMVEIEWAIGGEDLGRVPCDGLICTTPSGSTAYNLSNGGPVLMWGLDAMAVTFVAPHNLHARPLVIPRGRDVLAWNRTADVSCAVLVDGHRVADAAPGDGVAVRLGEQRSLFGTLPEATFVSRYRHSFAH</sequence>
<dbReference type="Pfam" id="PF20143">
    <property type="entry name" value="NAD_kinase_C"/>
    <property type="match status" value="1"/>
</dbReference>
<accession>A0A7M2YZ76</accession>
<feature type="binding site" evidence="6">
    <location>
        <position position="140"/>
    </location>
    <ligand>
        <name>NAD(+)</name>
        <dbReference type="ChEBI" id="CHEBI:57540"/>
    </ligand>
</feature>
<dbReference type="Pfam" id="PF01513">
    <property type="entry name" value="NAD_kinase"/>
    <property type="match status" value="1"/>
</dbReference>
<evidence type="ECO:0000256" key="6">
    <source>
        <dbReference type="HAMAP-Rule" id="MF_00361"/>
    </source>
</evidence>
<comment type="cofactor">
    <cofactor evidence="6">
        <name>a divalent metal cation</name>
        <dbReference type="ChEBI" id="CHEBI:60240"/>
    </cofactor>
</comment>
<keyword evidence="8" id="KW-1185">Reference proteome</keyword>
<reference evidence="7 8" key="1">
    <citation type="submission" date="2018-07" db="EMBL/GenBank/DDBJ databases">
        <title>High-quality-draft genome sequence of Gaiella occulta.</title>
        <authorList>
            <person name="Severino R."/>
            <person name="Froufe H.J.C."/>
            <person name="Rainey F.A."/>
            <person name="Barroso C."/>
            <person name="Albuquerque L."/>
            <person name="Lobo-Da-Cunha A."/>
            <person name="Da Costa M.S."/>
            <person name="Egas C."/>
        </authorList>
    </citation>
    <scope>NUCLEOTIDE SEQUENCE [LARGE SCALE GENOMIC DNA]</scope>
    <source>
        <strain evidence="7 8">F2-233</strain>
    </source>
</reference>
<feature type="binding site" evidence="6">
    <location>
        <position position="159"/>
    </location>
    <ligand>
        <name>NAD(+)</name>
        <dbReference type="ChEBI" id="CHEBI:57540"/>
    </ligand>
</feature>
<keyword evidence="3 6" id="KW-0521">NADP</keyword>
<proteinExistence type="inferred from homology"/>
<dbReference type="HAMAP" id="MF_00361">
    <property type="entry name" value="NAD_kinase"/>
    <property type="match status" value="1"/>
</dbReference>
<feature type="binding site" evidence="6">
    <location>
        <begin position="170"/>
        <end position="175"/>
    </location>
    <ligand>
        <name>NAD(+)</name>
        <dbReference type="ChEBI" id="CHEBI:57540"/>
    </ligand>
</feature>
<dbReference type="GO" id="GO:0046872">
    <property type="term" value="F:metal ion binding"/>
    <property type="evidence" value="ECO:0007669"/>
    <property type="project" value="UniProtKB-UniRule"/>
</dbReference>
<keyword evidence="1 6" id="KW-0808">Transferase</keyword>
<keyword evidence="4 6" id="KW-0520">NAD</keyword>
<dbReference type="Proteomes" id="UP000254134">
    <property type="component" value="Unassembled WGS sequence"/>
</dbReference>
<dbReference type="GO" id="GO:0051287">
    <property type="term" value="F:NAD binding"/>
    <property type="evidence" value="ECO:0007669"/>
    <property type="project" value="UniProtKB-ARBA"/>
</dbReference>
<keyword evidence="6" id="KW-0547">Nucleotide-binding</keyword>
<reference evidence="8" key="2">
    <citation type="journal article" date="2019" name="MicrobiologyOpen">
        <title>High-quality draft genome sequence of Gaiella occulta isolated from a 150 meter deep mineral water borehole and comparison with the genome sequences of other deep-branching lineages of the phylum Actinobacteria.</title>
        <authorList>
            <person name="Severino R."/>
            <person name="Froufe H.J.C."/>
            <person name="Barroso C."/>
            <person name="Albuquerque L."/>
            <person name="Lobo-da-Cunha A."/>
            <person name="da Costa M.S."/>
            <person name="Egas C."/>
        </authorList>
    </citation>
    <scope>NUCLEOTIDE SEQUENCE [LARGE SCALE GENOMIC DNA]</scope>
    <source>
        <strain evidence="8">F2-233</strain>
    </source>
</reference>
<dbReference type="GO" id="GO:0003951">
    <property type="term" value="F:NAD+ kinase activity"/>
    <property type="evidence" value="ECO:0007669"/>
    <property type="project" value="UniProtKB-UniRule"/>
</dbReference>
<comment type="caution">
    <text evidence="6">Lacks conserved residue(s) required for the propagation of feature annotation.</text>
</comment>
<dbReference type="GO" id="GO:0006741">
    <property type="term" value="P:NADP+ biosynthetic process"/>
    <property type="evidence" value="ECO:0007669"/>
    <property type="project" value="UniProtKB-UniRule"/>
</dbReference>
<dbReference type="InterPro" id="IPR017438">
    <property type="entry name" value="ATP-NAD_kinase_N"/>
</dbReference>
<dbReference type="PANTHER" id="PTHR20275:SF0">
    <property type="entry name" value="NAD KINASE"/>
    <property type="match status" value="1"/>
</dbReference>
<dbReference type="InterPro" id="IPR016064">
    <property type="entry name" value="NAD/diacylglycerol_kinase_sf"/>
</dbReference>
<protein>
    <recommendedName>
        <fullName evidence="6">NAD kinase</fullName>
        <ecNumber evidence="6">2.7.1.23</ecNumber>
    </recommendedName>
    <alternativeName>
        <fullName evidence="6">ATP-dependent NAD kinase</fullName>
    </alternativeName>
</protein>
<feature type="binding site" evidence="6">
    <location>
        <begin position="60"/>
        <end position="61"/>
    </location>
    <ligand>
        <name>NAD(+)</name>
        <dbReference type="ChEBI" id="CHEBI:57540"/>
    </ligand>
</feature>
<feature type="active site" description="Proton acceptor" evidence="6">
    <location>
        <position position="60"/>
    </location>
</feature>
<dbReference type="AlphaFoldDB" id="A0A7M2YZ76"/>
<evidence type="ECO:0000313" key="7">
    <source>
        <dbReference type="EMBL" id="RDI75064.1"/>
    </source>
</evidence>
<dbReference type="EMBL" id="QQZY01000002">
    <property type="protein sequence ID" value="RDI75064.1"/>
    <property type="molecule type" value="Genomic_DNA"/>
</dbReference>
<comment type="caution">
    <text evidence="7">The sequence shown here is derived from an EMBL/GenBank/DDBJ whole genome shotgun (WGS) entry which is preliminary data.</text>
</comment>
<evidence type="ECO:0000256" key="1">
    <source>
        <dbReference type="ARBA" id="ARBA00022679"/>
    </source>
</evidence>
<evidence type="ECO:0000256" key="5">
    <source>
        <dbReference type="ARBA" id="ARBA00047925"/>
    </source>
</evidence>
<comment type="similarity">
    <text evidence="6">Belongs to the NAD kinase family.</text>
</comment>
<name>A0A7M2YZ76_9ACTN</name>
<keyword evidence="6" id="KW-0067">ATP-binding</keyword>
<dbReference type="SUPFAM" id="SSF111331">
    <property type="entry name" value="NAD kinase/diacylglycerol kinase-like"/>
    <property type="match status" value="1"/>
</dbReference>
<dbReference type="Gene3D" id="3.40.50.10330">
    <property type="entry name" value="Probable inorganic polyphosphate/atp-NAD kinase, domain 1"/>
    <property type="match status" value="1"/>
</dbReference>
<feature type="binding site" evidence="6">
    <location>
        <begin position="129"/>
        <end position="130"/>
    </location>
    <ligand>
        <name>NAD(+)</name>
        <dbReference type="ChEBI" id="CHEBI:57540"/>
    </ligand>
</feature>
<evidence type="ECO:0000256" key="2">
    <source>
        <dbReference type="ARBA" id="ARBA00022777"/>
    </source>
</evidence>
<dbReference type="GO" id="GO:0005524">
    <property type="term" value="F:ATP binding"/>
    <property type="evidence" value="ECO:0007669"/>
    <property type="project" value="UniProtKB-KW"/>
</dbReference>
<dbReference type="RefSeq" id="WP_181813357.1">
    <property type="nucleotide sequence ID" value="NZ_QQZY01000002.1"/>
</dbReference>
<feature type="binding site" evidence="6">
    <location>
        <position position="65"/>
    </location>
    <ligand>
        <name>NAD(+)</name>
        <dbReference type="ChEBI" id="CHEBI:57540"/>
    </ligand>
</feature>
<evidence type="ECO:0000256" key="3">
    <source>
        <dbReference type="ARBA" id="ARBA00022857"/>
    </source>
</evidence>
<dbReference type="InterPro" id="IPR017437">
    <property type="entry name" value="ATP-NAD_kinase_PpnK-typ_C"/>
</dbReference>
<comment type="catalytic activity">
    <reaction evidence="5 6">
        <text>NAD(+) + ATP = ADP + NADP(+) + H(+)</text>
        <dbReference type="Rhea" id="RHEA:18629"/>
        <dbReference type="ChEBI" id="CHEBI:15378"/>
        <dbReference type="ChEBI" id="CHEBI:30616"/>
        <dbReference type="ChEBI" id="CHEBI:57540"/>
        <dbReference type="ChEBI" id="CHEBI:58349"/>
        <dbReference type="ChEBI" id="CHEBI:456216"/>
        <dbReference type="EC" id="2.7.1.23"/>
    </reaction>
</comment>
<dbReference type="GO" id="GO:0005737">
    <property type="term" value="C:cytoplasm"/>
    <property type="evidence" value="ECO:0007669"/>
    <property type="project" value="UniProtKB-SubCell"/>
</dbReference>
<feature type="binding site" evidence="6">
    <location>
        <position position="194"/>
    </location>
    <ligand>
        <name>NAD(+)</name>
        <dbReference type="ChEBI" id="CHEBI:57540"/>
    </ligand>
</feature>
<dbReference type="Gene3D" id="2.60.200.30">
    <property type="entry name" value="Probable inorganic polyphosphate/atp-NAD kinase, domain 2"/>
    <property type="match status" value="1"/>
</dbReference>
<dbReference type="PANTHER" id="PTHR20275">
    <property type="entry name" value="NAD KINASE"/>
    <property type="match status" value="1"/>
</dbReference>
<organism evidence="7 8">
    <name type="scientific">Gaiella occulta</name>
    <dbReference type="NCBI Taxonomy" id="1002870"/>
    <lineage>
        <taxon>Bacteria</taxon>
        <taxon>Bacillati</taxon>
        <taxon>Actinomycetota</taxon>
        <taxon>Thermoleophilia</taxon>
        <taxon>Gaiellales</taxon>
        <taxon>Gaiellaceae</taxon>
        <taxon>Gaiella</taxon>
    </lineage>
</organism>
<gene>
    <name evidence="6" type="primary">nadK</name>
    <name evidence="7" type="ORF">Gocc_0862</name>
</gene>
<keyword evidence="2 6" id="KW-0418">Kinase</keyword>
<dbReference type="GO" id="GO:0019674">
    <property type="term" value="P:NAD+ metabolic process"/>
    <property type="evidence" value="ECO:0007669"/>
    <property type="project" value="InterPro"/>
</dbReference>
<comment type="function">
    <text evidence="6">Involved in the regulation of the intracellular balance of NAD and NADP, and is a key enzyme in the biosynthesis of NADP. Catalyzes specifically the phosphorylation on 2'-hydroxyl of the adenosine moiety of NAD to yield NADP.</text>
</comment>
<dbReference type="EC" id="2.7.1.23" evidence="6"/>
<evidence type="ECO:0000313" key="8">
    <source>
        <dbReference type="Proteomes" id="UP000254134"/>
    </source>
</evidence>
<dbReference type="InterPro" id="IPR002504">
    <property type="entry name" value="NADK"/>
</dbReference>